<feature type="transmembrane region" description="Helical" evidence="9">
    <location>
        <begin position="247"/>
        <end position="267"/>
    </location>
</feature>
<dbReference type="CDD" id="cd06261">
    <property type="entry name" value="TM_PBP2"/>
    <property type="match status" value="1"/>
</dbReference>
<evidence type="ECO:0000256" key="7">
    <source>
        <dbReference type="ARBA" id="ARBA00022989"/>
    </source>
</evidence>
<keyword evidence="3 9" id="KW-0813">Transport</keyword>
<organism evidence="11 12">
    <name type="scientific">Devosia sediminis</name>
    <dbReference type="NCBI Taxonomy" id="2798801"/>
    <lineage>
        <taxon>Bacteria</taxon>
        <taxon>Pseudomonadati</taxon>
        <taxon>Pseudomonadota</taxon>
        <taxon>Alphaproteobacteria</taxon>
        <taxon>Hyphomicrobiales</taxon>
        <taxon>Devosiaceae</taxon>
        <taxon>Devosia</taxon>
    </lineage>
</organism>
<reference evidence="11" key="1">
    <citation type="submission" date="2020-12" db="EMBL/GenBank/DDBJ databases">
        <title>Devosia sp. MSA67 isolated from Mo River.</title>
        <authorList>
            <person name="Ma F."/>
            <person name="Zi Z."/>
        </authorList>
    </citation>
    <scope>NUCLEOTIDE SEQUENCE</scope>
    <source>
        <strain evidence="11">MSA67</strain>
    </source>
</reference>
<comment type="similarity">
    <text evidence="2">Belongs to the binding-protein-dependent transport system permease family. HisMQ subfamily.</text>
</comment>
<dbReference type="RefSeq" id="WP_198874890.1">
    <property type="nucleotide sequence ID" value="NZ_JAEKMH010000001.1"/>
</dbReference>
<gene>
    <name evidence="11" type="ORF">JEQ47_02920</name>
</gene>
<feature type="domain" description="ABC transmembrane type-1" evidence="10">
    <location>
        <begin position="62"/>
        <end position="268"/>
    </location>
</feature>
<feature type="transmembrane region" description="Helical" evidence="9">
    <location>
        <begin position="145"/>
        <end position="164"/>
    </location>
</feature>
<dbReference type="GO" id="GO:0043190">
    <property type="term" value="C:ATP-binding cassette (ABC) transporter complex"/>
    <property type="evidence" value="ECO:0007669"/>
    <property type="project" value="InterPro"/>
</dbReference>
<evidence type="ECO:0000259" key="10">
    <source>
        <dbReference type="PROSITE" id="PS50928"/>
    </source>
</evidence>
<evidence type="ECO:0000256" key="3">
    <source>
        <dbReference type="ARBA" id="ARBA00022448"/>
    </source>
</evidence>
<keyword evidence="6" id="KW-0029">Amino-acid transport</keyword>
<keyword evidence="5 9" id="KW-0812">Transmembrane</keyword>
<dbReference type="AlphaFoldDB" id="A0A934MJ42"/>
<name>A0A934MJ42_9HYPH</name>
<dbReference type="GO" id="GO:0015184">
    <property type="term" value="F:L-cystine transmembrane transporter activity"/>
    <property type="evidence" value="ECO:0007669"/>
    <property type="project" value="TreeGrafter"/>
</dbReference>
<dbReference type="InterPro" id="IPR035906">
    <property type="entry name" value="MetI-like_sf"/>
</dbReference>
<feature type="transmembrane region" description="Helical" evidence="9">
    <location>
        <begin position="59"/>
        <end position="86"/>
    </location>
</feature>
<dbReference type="PANTHER" id="PTHR30614:SF0">
    <property type="entry name" value="L-CYSTINE TRANSPORT SYSTEM PERMEASE PROTEIN TCYL"/>
    <property type="match status" value="1"/>
</dbReference>
<evidence type="ECO:0000313" key="12">
    <source>
        <dbReference type="Proteomes" id="UP000602124"/>
    </source>
</evidence>
<evidence type="ECO:0000256" key="4">
    <source>
        <dbReference type="ARBA" id="ARBA00022475"/>
    </source>
</evidence>
<feature type="transmembrane region" description="Helical" evidence="9">
    <location>
        <begin position="98"/>
        <end position="125"/>
    </location>
</feature>
<evidence type="ECO:0000313" key="11">
    <source>
        <dbReference type="EMBL" id="MBJ3783663.1"/>
    </source>
</evidence>
<dbReference type="Proteomes" id="UP000602124">
    <property type="component" value="Unassembled WGS sequence"/>
</dbReference>
<evidence type="ECO:0000256" key="9">
    <source>
        <dbReference type="RuleBase" id="RU363032"/>
    </source>
</evidence>
<protein>
    <submittedName>
        <fullName evidence="11">Amino acid ABC transporter permease</fullName>
    </submittedName>
</protein>
<dbReference type="PANTHER" id="PTHR30614">
    <property type="entry name" value="MEMBRANE COMPONENT OF AMINO ACID ABC TRANSPORTER"/>
    <property type="match status" value="1"/>
</dbReference>
<evidence type="ECO:0000256" key="1">
    <source>
        <dbReference type="ARBA" id="ARBA00004429"/>
    </source>
</evidence>
<dbReference type="Pfam" id="PF00528">
    <property type="entry name" value="BPD_transp_1"/>
    <property type="match status" value="1"/>
</dbReference>
<evidence type="ECO:0000256" key="8">
    <source>
        <dbReference type="ARBA" id="ARBA00023136"/>
    </source>
</evidence>
<dbReference type="InterPro" id="IPR043429">
    <property type="entry name" value="ArtM/GltK/GlnP/TcyL/YhdX-like"/>
</dbReference>
<keyword evidence="7 9" id="KW-1133">Transmembrane helix</keyword>
<proteinExistence type="inferred from homology"/>
<comment type="caution">
    <text evidence="11">The sequence shown here is derived from an EMBL/GenBank/DDBJ whole genome shotgun (WGS) entry which is preliminary data.</text>
</comment>
<dbReference type="InterPro" id="IPR010065">
    <property type="entry name" value="AA_ABC_transptr_permease_3TM"/>
</dbReference>
<dbReference type="InterPro" id="IPR000515">
    <property type="entry name" value="MetI-like"/>
</dbReference>
<keyword evidence="12" id="KW-1185">Reference proteome</keyword>
<dbReference type="NCBIfam" id="TIGR01726">
    <property type="entry name" value="HEQRo_perm_3TM"/>
    <property type="match status" value="1"/>
</dbReference>
<dbReference type="Gene3D" id="1.10.3720.10">
    <property type="entry name" value="MetI-like"/>
    <property type="match status" value="1"/>
</dbReference>
<keyword evidence="8 9" id="KW-0472">Membrane</keyword>
<evidence type="ECO:0000256" key="2">
    <source>
        <dbReference type="ARBA" id="ARBA00010072"/>
    </source>
</evidence>
<dbReference type="EMBL" id="JAEKMH010000001">
    <property type="protein sequence ID" value="MBJ3783663.1"/>
    <property type="molecule type" value="Genomic_DNA"/>
</dbReference>
<sequence length="281" mass="30745">MTMQSTATPVQLLPRRDYVTPVLWVVLFFMVLGVVINLFTNPRWRWDVVSQYIVSEQILAGLATTLWLTALSGIVGIAIGLVTAAMRLSKRAPLRMIASVYIALSRAIPALVLILFIYFFAALVPNIEIGLPFLPPLISVPTNSVITQFAAAVIGLTFILGAHLGEIFRGGVLSVDKGQQEAARALGMPPSTTQLRVILPQAIRVSTPAGANDLISLFKNTSLVSIIGYTELLTTVQSIYARTYETIPLLLVACIWYMALTLLAMGAQRLLERRMSRGFSR</sequence>
<evidence type="ECO:0000256" key="5">
    <source>
        <dbReference type="ARBA" id="ARBA00022692"/>
    </source>
</evidence>
<comment type="subcellular location">
    <subcellularLocation>
        <location evidence="1">Cell inner membrane</location>
        <topology evidence="1">Multi-pass membrane protein</topology>
    </subcellularLocation>
    <subcellularLocation>
        <location evidence="9">Cell membrane</location>
        <topology evidence="9">Multi-pass membrane protein</topology>
    </subcellularLocation>
</comment>
<dbReference type="PROSITE" id="PS50928">
    <property type="entry name" value="ABC_TM1"/>
    <property type="match status" value="1"/>
</dbReference>
<accession>A0A934MJ42</accession>
<keyword evidence="4" id="KW-1003">Cell membrane</keyword>
<evidence type="ECO:0000256" key="6">
    <source>
        <dbReference type="ARBA" id="ARBA00022970"/>
    </source>
</evidence>
<feature type="transmembrane region" description="Helical" evidence="9">
    <location>
        <begin position="21"/>
        <end position="39"/>
    </location>
</feature>
<dbReference type="SUPFAM" id="SSF161098">
    <property type="entry name" value="MetI-like"/>
    <property type="match status" value="1"/>
</dbReference>